<keyword evidence="23" id="KW-1185">Reference proteome</keyword>
<feature type="domain" description="RNA polymerase Rpb2" evidence="19">
    <location>
        <begin position="481"/>
        <end position="545"/>
    </location>
</feature>
<dbReference type="Pfam" id="PF04566">
    <property type="entry name" value="RNA_pol_Rpb2_4"/>
    <property type="match status" value="1"/>
</dbReference>
<dbReference type="STRING" id="1890683.A0A427YJ22"/>
<dbReference type="InterPro" id="IPR007644">
    <property type="entry name" value="RNA_pol_bsu_protrusion"/>
</dbReference>
<dbReference type="Gene3D" id="2.40.50.150">
    <property type="match status" value="1"/>
</dbReference>
<protein>
    <recommendedName>
        <fullName evidence="14">DNA-directed RNA polymerase subunit beta</fullName>
        <ecNumber evidence="14">2.7.7.6</ecNumber>
    </recommendedName>
</protein>
<feature type="domain" description="RNA polymerase Rpb2" evidence="21">
    <location>
        <begin position="671"/>
        <end position="746"/>
    </location>
</feature>
<comment type="caution">
    <text evidence="22">The sequence shown here is derived from an EMBL/GenBank/DDBJ whole genome shotgun (WGS) entry which is preliminary data.</text>
</comment>
<dbReference type="GO" id="GO:0003677">
    <property type="term" value="F:DNA binding"/>
    <property type="evidence" value="ECO:0007669"/>
    <property type="project" value="InterPro"/>
</dbReference>
<feature type="domain" description="RNA polymerase Rpb2" evidence="16">
    <location>
        <begin position="1130"/>
        <end position="1220"/>
    </location>
</feature>
<dbReference type="GO" id="GO:0000428">
    <property type="term" value="C:DNA-directed RNA polymerase complex"/>
    <property type="evidence" value="ECO:0007669"/>
    <property type="project" value="UniProtKB-KW"/>
</dbReference>
<keyword evidence="7" id="KW-0479">Metal-binding</keyword>
<evidence type="ECO:0000259" key="17">
    <source>
        <dbReference type="Pfam" id="PF04561"/>
    </source>
</evidence>
<evidence type="ECO:0000259" key="18">
    <source>
        <dbReference type="Pfam" id="PF04563"/>
    </source>
</evidence>
<evidence type="ECO:0000256" key="8">
    <source>
        <dbReference type="ARBA" id="ARBA00022771"/>
    </source>
</evidence>
<proteinExistence type="inferred from homology"/>
<dbReference type="FunFam" id="2.40.50.150:FF:000002">
    <property type="entry name" value="DNA-directed RNA polymerase subunit beta"/>
    <property type="match status" value="1"/>
</dbReference>
<evidence type="ECO:0000256" key="11">
    <source>
        <dbReference type="ARBA" id="ARBA00023163"/>
    </source>
</evidence>
<comment type="subcellular location">
    <subcellularLocation>
        <location evidence="1">Nucleus</location>
    </subcellularLocation>
</comment>
<keyword evidence="4 14" id="KW-0240">DNA-directed RNA polymerase</keyword>
<dbReference type="Gene3D" id="3.90.1100.10">
    <property type="match status" value="1"/>
</dbReference>
<evidence type="ECO:0000259" key="15">
    <source>
        <dbReference type="Pfam" id="PF00562"/>
    </source>
</evidence>
<dbReference type="OrthoDB" id="10248617at2759"/>
<evidence type="ECO:0000256" key="14">
    <source>
        <dbReference type="RuleBase" id="RU363031"/>
    </source>
</evidence>
<evidence type="ECO:0000313" key="22">
    <source>
        <dbReference type="EMBL" id="RSH91086.1"/>
    </source>
</evidence>
<dbReference type="InterPro" id="IPR007642">
    <property type="entry name" value="RNA_pol_Rpb2_2"/>
</dbReference>
<dbReference type="InterPro" id="IPR007120">
    <property type="entry name" value="DNA-dir_RNAP_su2_dom"/>
</dbReference>
<keyword evidence="12" id="KW-0539">Nucleus</keyword>
<dbReference type="InterPro" id="IPR037033">
    <property type="entry name" value="DNA-dir_RNAP_su2_hyb_sf"/>
</dbReference>
<sequence length="1224" mass="136947">MGADADGYGDGFSYDANYEYGESSARVEDGYGDGGDGEYQDRAGDEDIKQEDYWTVITSFFDGMGLVRQQLESFNEFVDNTMQEIVDENSRLALDQYNQHTGRSGDETRRHEISFGQIYLARAAMTESDGTTNAMFPQEARLRNLTYSAPLYIDMKSTLLSAGATEDPIEADWKPVLDAEGNIQETEDKAFIGKLGECPYDSGGYFIVKGSEKVLIAQERMAFNQVYVFKKQSPFTFYSTVTSHLERSGRISEMEVRMYPRASGGTTAGSVIHVKLPYVKVDIPVVIVFRALGVVPDRDVLSHICFDPNDSAMLEMLRPCIEEAFAVQDRDAALDFIGRRGQAEGGTRAARQRAAFDVLQMSFLPHVSVSEGFESKKAYFLGYMVHRLLSAVLGRRELDDRDHFGNKRMDLAGPLLAGLFRKLFQGLTKGVRDHLKACMANNKEFSLGPAIKARIITEGFRYSISTGNWGTGTNRRVGVSQVLNRYTFASTLSHLRRTNTPIDRGSKATKPRQLHNTHWGMVCPAETPEGAACGLVKNLALMSYISVGSYAAPVMEFLEEWGLEDQAEFASAPNATKVFVNGVWMGIHRDAPTLYANLLQMRRGGQLKHEVSIVRDIRERELRLFTDAGRVARPLFVVDQGTQRLRLKKEHIQRIEDVTEGIIQSVTGSAFNDLLDEGIIEYVDAAEEETVLIAMTSDDLENARLLTGKEELVRKQAAHNLESFDPAARVKSTNWSQNYTHMEIHPSMILGVCASIVPFPDHNQSPRNTYQSAMGKQAMGIHLTNYQLRMDTMANVLYYPQKPLATTRSMEYLKFSELPAGQNAVVAIMCYSGYNQEDSVIMNQSSVDRGLFRSLYYRSYTDTEKVKGLEKVETIEKPDRSDTLRMKHGTGDRYAKLEADGLIAPATNVNGDDIIIGKTSPIPPESEELGQRTQLHQKRDVSTPLKSTEQGVVDQVMITTNGEGHKFVKVRIRSTRVPQIGDKFASRHGQKGTIGITYRQEDMPFSADGITPDIIINPHAIPSRMTIGHLVECLLSKLSTLTGAEGDATPFTELTVESVSKMLRQRGFQSRGLEVMYHGHTGRKLQAQIYFGPTYYQRLKHMVDDKIHARARGPLQILTRQPVEGRSRDGGLRFGEMERDCMISHGIAGFLKERLFDSSDAFRIHVCDQCGLMAIANLKKQEFYCSVCRNSTQISQVYIPYAAKLLFQELQAMNIAVRLYGDGE</sequence>
<evidence type="ECO:0000256" key="2">
    <source>
        <dbReference type="ARBA" id="ARBA00006835"/>
    </source>
</evidence>
<comment type="function">
    <text evidence="14">DNA-dependent RNA polymerase catalyzes the transcription of DNA into RNA using the four ribonucleoside triphosphates as substrates.</text>
</comment>
<dbReference type="AlphaFoldDB" id="A0A427YJ22"/>
<dbReference type="InterPro" id="IPR007641">
    <property type="entry name" value="RNA_pol_Rpb2_7"/>
</dbReference>
<evidence type="ECO:0000256" key="13">
    <source>
        <dbReference type="RuleBase" id="RU000434"/>
    </source>
</evidence>
<dbReference type="FunFam" id="3.90.1070.20:FF:000002">
    <property type="entry name" value="DNA-directed RNA polymerase subunit beta"/>
    <property type="match status" value="1"/>
</dbReference>
<keyword evidence="10" id="KW-0460">Magnesium</keyword>
<evidence type="ECO:0000256" key="10">
    <source>
        <dbReference type="ARBA" id="ARBA00022842"/>
    </source>
</evidence>
<dbReference type="EC" id="2.7.7.6" evidence="14"/>
<dbReference type="EMBL" id="RSCD01000009">
    <property type="protein sequence ID" value="RSH91086.1"/>
    <property type="molecule type" value="Genomic_DNA"/>
</dbReference>
<evidence type="ECO:0000259" key="16">
    <source>
        <dbReference type="Pfam" id="PF04560"/>
    </source>
</evidence>
<dbReference type="Pfam" id="PF04563">
    <property type="entry name" value="RNA_pol_Rpb2_1"/>
    <property type="match status" value="1"/>
</dbReference>
<dbReference type="InterPro" id="IPR007646">
    <property type="entry name" value="RNA_pol_Rpb2_4"/>
</dbReference>
<dbReference type="InterPro" id="IPR007645">
    <property type="entry name" value="RNA_pol_Rpb2_3"/>
</dbReference>
<evidence type="ECO:0000256" key="1">
    <source>
        <dbReference type="ARBA" id="ARBA00004123"/>
    </source>
</evidence>
<evidence type="ECO:0000256" key="6">
    <source>
        <dbReference type="ARBA" id="ARBA00022695"/>
    </source>
</evidence>
<dbReference type="CDD" id="cd00653">
    <property type="entry name" value="RNA_pol_B_RPB2"/>
    <property type="match status" value="1"/>
</dbReference>
<dbReference type="GO" id="GO:0032549">
    <property type="term" value="F:ribonucleoside binding"/>
    <property type="evidence" value="ECO:0007669"/>
    <property type="project" value="InterPro"/>
</dbReference>
<evidence type="ECO:0000256" key="5">
    <source>
        <dbReference type="ARBA" id="ARBA00022679"/>
    </source>
</evidence>
<evidence type="ECO:0000256" key="4">
    <source>
        <dbReference type="ARBA" id="ARBA00022478"/>
    </source>
</evidence>
<keyword evidence="5 14" id="KW-0808">Transferase</keyword>
<dbReference type="GO" id="GO:0006351">
    <property type="term" value="P:DNA-templated transcription"/>
    <property type="evidence" value="ECO:0007669"/>
    <property type="project" value="InterPro"/>
</dbReference>
<dbReference type="Gene3D" id="3.90.1800.10">
    <property type="entry name" value="RNA polymerase alpha subunit dimerisation domain"/>
    <property type="match status" value="1"/>
</dbReference>
<evidence type="ECO:0000259" key="20">
    <source>
        <dbReference type="Pfam" id="PF04566"/>
    </source>
</evidence>
<dbReference type="InterPro" id="IPR014724">
    <property type="entry name" value="RNA_pol_RPB2_OB-fold"/>
</dbReference>
<dbReference type="Pfam" id="PF04567">
    <property type="entry name" value="RNA_pol_Rpb2_5"/>
    <property type="match status" value="1"/>
</dbReference>
<dbReference type="Pfam" id="PF04565">
    <property type="entry name" value="RNA_pol_Rpb2_3"/>
    <property type="match status" value="1"/>
</dbReference>
<dbReference type="InterPro" id="IPR015712">
    <property type="entry name" value="DNA-dir_RNA_pol_su2"/>
</dbReference>
<evidence type="ECO:0000313" key="23">
    <source>
        <dbReference type="Proteomes" id="UP000279259"/>
    </source>
</evidence>
<dbReference type="NCBIfam" id="NF007175">
    <property type="entry name" value="PRK09606.1"/>
    <property type="match status" value="1"/>
</dbReference>
<comment type="similarity">
    <text evidence="2 13">Belongs to the RNA polymerase beta chain family.</text>
</comment>
<evidence type="ECO:0000259" key="19">
    <source>
        <dbReference type="Pfam" id="PF04565"/>
    </source>
</evidence>
<feature type="domain" description="RNA polymerase beta subunit protrusion" evidence="18">
    <location>
        <begin position="65"/>
        <end position="458"/>
    </location>
</feature>
<reference evidence="22 23" key="1">
    <citation type="submission" date="2018-11" db="EMBL/GenBank/DDBJ databases">
        <title>Genome sequence of Saitozyma podzolica DSM 27192.</title>
        <authorList>
            <person name="Aliyu H."/>
            <person name="Gorte O."/>
            <person name="Ochsenreither K."/>
        </authorList>
    </citation>
    <scope>NUCLEOTIDE SEQUENCE [LARGE SCALE GENOMIC DNA]</scope>
    <source>
        <strain evidence="22 23">DSM 27192</strain>
    </source>
</reference>
<keyword evidence="8" id="KW-0863">Zinc-finger</keyword>
<evidence type="ECO:0000256" key="3">
    <source>
        <dbReference type="ARBA" id="ARBA00011730"/>
    </source>
</evidence>
<dbReference type="FunFam" id="3.90.1800.10:FF:000002">
    <property type="entry name" value="DNA-directed RNA polymerase subunit beta"/>
    <property type="match status" value="1"/>
</dbReference>
<dbReference type="GO" id="GO:0003899">
    <property type="term" value="F:DNA-directed RNA polymerase activity"/>
    <property type="evidence" value="ECO:0007669"/>
    <property type="project" value="UniProtKB-EC"/>
</dbReference>
<feature type="domain" description="RNA polymerase Rpb2" evidence="20">
    <location>
        <begin position="578"/>
        <end position="639"/>
    </location>
</feature>
<dbReference type="Proteomes" id="UP000279259">
    <property type="component" value="Unassembled WGS sequence"/>
</dbReference>
<keyword evidence="11 14" id="KW-0804">Transcription</keyword>
<dbReference type="InterPro" id="IPR007121">
    <property type="entry name" value="RNA_pol_bsu_CS"/>
</dbReference>
<comment type="catalytic activity">
    <reaction evidence="14">
        <text>RNA(n) + a ribonucleoside 5'-triphosphate = RNA(n+1) + diphosphate</text>
        <dbReference type="Rhea" id="RHEA:21248"/>
        <dbReference type="Rhea" id="RHEA-COMP:14527"/>
        <dbReference type="Rhea" id="RHEA-COMP:17342"/>
        <dbReference type="ChEBI" id="CHEBI:33019"/>
        <dbReference type="ChEBI" id="CHEBI:61557"/>
        <dbReference type="ChEBI" id="CHEBI:140395"/>
        <dbReference type="EC" id="2.7.7.6"/>
    </reaction>
</comment>
<evidence type="ECO:0000256" key="7">
    <source>
        <dbReference type="ARBA" id="ARBA00022723"/>
    </source>
</evidence>
<organism evidence="22 23">
    <name type="scientific">Saitozyma podzolica</name>
    <dbReference type="NCBI Taxonomy" id="1890683"/>
    <lineage>
        <taxon>Eukaryota</taxon>
        <taxon>Fungi</taxon>
        <taxon>Dikarya</taxon>
        <taxon>Basidiomycota</taxon>
        <taxon>Agaricomycotina</taxon>
        <taxon>Tremellomycetes</taxon>
        <taxon>Tremellales</taxon>
        <taxon>Trimorphomycetaceae</taxon>
        <taxon>Saitozyma</taxon>
    </lineage>
</organism>
<dbReference type="InterPro" id="IPR007647">
    <property type="entry name" value="RNA_pol_Rpb2_5"/>
</dbReference>
<dbReference type="Gene3D" id="3.90.1110.10">
    <property type="entry name" value="RNA polymerase Rpb2, domain 2"/>
    <property type="match status" value="1"/>
</dbReference>
<gene>
    <name evidence="22" type="primary">RPB2</name>
    <name evidence="22" type="ORF">EHS25_010262</name>
</gene>
<dbReference type="PROSITE" id="PS01166">
    <property type="entry name" value="RNA_POL_BETA"/>
    <property type="match status" value="1"/>
</dbReference>
<keyword evidence="9" id="KW-0862">Zinc</keyword>
<feature type="domain" description="RNA polymerase Rpb2" evidence="17">
    <location>
        <begin position="224"/>
        <end position="409"/>
    </location>
</feature>
<dbReference type="Gene3D" id="3.90.1070.20">
    <property type="match status" value="1"/>
</dbReference>
<dbReference type="GO" id="GO:0005634">
    <property type="term" value="C:nucleus"/>
    <property type="evidence" value="ECO:0007669"/>
    <property type="project" value="UniProtKB-SubCell"/>
</dbReference>
<accession>A0A427YJ22</accession>
<evidence type="ECO:0000259" key="21">
    <source>
        <dbReference type="Pfam" id="PF04567"/>
    </source>
</evidence>
<keyword evidence="6 14" id="KW-0548">Nucleotidyltransferase</keyword>
<feature type="domain" description="DNA-directed RNA polymerase subunit 2 hybrid-binding" evidence="15">
    <location>
        <begin position="753"/>
        <end position="1128"/>
    </location>
</feature>
<evidence type="ECO:0000256" key="12">
    <source>
        <dbReference type="ARBA" id="ARBA00023242"/>
    </source>
</evidence>
<dbReference type="InterPro" id="IPR037034">
    <property type="entry name" value="RNA_pol_Rpb2_2_sf"/>
</dbReference>
<dbReference type="Pfam" id="PF04560">
    <property type="entry name" value="RNA_pol_Rpb2_7"/>
    <property type="match status" value="1"/>
</dbReference>
<dbReference type="Pfam" id="PF04561">
    <property type="entry name" value="RNA_pol_Rpb2_2"/>
    <property type="match status" value="1"/>
</dbReference>
<evidence type="ECO:0000256" key="9">
    <source>
        <dbReference type="ARBA" id="ARBA00022833"/>
    </source>
</evidence>
<dbReference type="Gene3D" id="2.40.270.10">
    <property type="entry name" value="DNA-directed RNA polymerase, subunit 2, domain 6"/>
    <property type="match status" value="1"/>
</dbReference>
<dbReference type="SUPFAM" id="SSF64484">
    <property type="entry name" value="beta and beta-prime subunits of DNA dependent RNA-polymerase"/>
    <property type="match status" value="1"/>
</dbReference>
<dbReference type="Pfam" id="PF00562">
    <property type="entry name" value="RNA_pol_Rpb2_6"/>
    <property type="match status" value="1"/>
</dbReference>
<comment type="subunit">
    <text evidence="3">Component of the RNA polymerase II (Pol II) complex consisting of 12 subunits.</text>
</comment>
<dbReference type="GO" id="GO:0008270">
    <property type="term" value="F:zinc ion binding"/>
    <property type="evidence" value="ECO:0007669"/>
    <property type="project" value="UniProtKB-KW"/>
</dbReference>
<name>A0A427YJ22_9TREE</name>
<dbReference type="PANTHER" id="PTHR20856">
    <property type="entry name" value="DNA-DIRECTED RNA POLYMERASE I SUBUNIT 2"/>
    <property type="match status" value="1"/>
</dbReference>